<dbReference type="EMBL" id="JAAGPU010000035">
    <property type="protein sequence ID" value="NEU06178.1"/>
    <property type="molecule type" value="Genomic_DNA"/>
</dbReference>
<keyword evidence="1" id="KW-1133">Transmembrane helix</keyword>
<dbReference type="InterPro" id="IPR002509">
    <property type="entry name" value="NODB_dom"/>
</dbReference>
<proteinExistence type="predicted"/>
<evidence type="ECO:0000313" key="3">
    <source>
        <dbReference type="EMBL" id="NEU06178.1"/>
    </source>
</evidence>
<reference evidence="3 4" key="1">
    <citation type="submission" date="2020-02" db="EMBL/GenBank/DDBJ databases">
        <title>Genome assembly of a novel Clostridium senegalense strain.</title>
        <authorList>
            <person name="Gupta T.B."/>
            <person name="Jauregui R."/>
            <person name="Maclean P."/>
            <person name="Nawarathana A."/>
            <person name="Brightwell G."/>
        </authorList>
    </citation>
    <scope>NUCLEOTIDE SEQUENCE [LARGE SCALE GENOMIC DNA]</scope>
    <source>
        <strain evidence="3 4">AGRFS4</strain>
    </source>
</reference>
<dbReference type="RefSeq" id="WP_061996036.1">
    <property type="nucleotide sequence ID" value="NZ_JAAGPU010000035.1"/>
</dbReference>
<evidence type="ECO:0000256" key="1">
    <source>
        <dbReference type="SAM" id="Phobius"/>
    </source>
</evidence>
<dbReference type="CDD" id="cd10944">
    <property type="entry name" value="CE4_SmPgdA_like"/>
    <property type="match status" value="1"/>
</dbReference>
<dbReference type="PANTHER" id="PTHR10587:SF125">
    <property type="entry name" value="POLYSACCHARIDE DEACETYLASE YHEN-RELATED"/>
    <property type="match status" value="1"/>
</dbReference>
<sequence>MRRKDYNILIIAIAFLVTLFGIINYKNLDEKRLKTTKVFNNDLYKYNKEICKPKNSKEIIQAIKAKDEDRAVSYYMCNEKDEKIVYLTFDDGPSDNTSKILDILDKYDAKATFFVIGHEDEPSINTYNDIIKRGHTIGNHTYSHNYKYIYNSVENFSQDFDKMQCFIKDKCDYDIEIARFPGGSNNTVSNRYHNDIMIDLSKCLIDKNITYFDWNVDSGDANGTTMDVDYIIKRTLEGARKFDSPIILMHDAPTKKTTVYALSYIIETLKNEGYEFRALNCDEYVIQFLRAKY</sequence>
<protein>
    <submittedName>
        <fullName evidence="3">Polysaccharide deacetylase</fullName>
    </submittedName>
</protein>
<dbReference type="AlphaFoldDB" id="A0A6M0H745"/>
<dbReference type="SUPFAM" id="SSF88713">
    <property type="entry name" value="Glycoside hydrolase/deacetylase"/>
    <property type="match status" value="1"/>
</dbReference>
<comment type="caution">
    <text evidence="3">The sequence shown here is derived from an EMBL/GenBank/DDBJ whole genome shotgun (WGS) entry which is preliminary data.</text>
</comment>
<dbReference type="Pfam" id="PF01522">
    <property type="entry name" value="Polysacc_deac_1"/>
    <property type="match status" value="1"/>
</dbReference>
<keyword evidence="4" id="KW-1185">Reference proteome</keyword>
<organism evidence="3 4">
    <name type="scientific">Clostridium senegalense</name>
    <dbReference type="NCBI Taxonomy" id="1465809"/>
    <lineage>
        <taxon>Bacteria</taxon>
        <taxon>Bacillati</taxon>
        <taxon>Bacillota</taxon>
        <taxon>Clostridia</taxon>
        <taxon>Eubacteriales</taxon>
        <taxon>Clostridiaceae</taxon>
        <taxon>Clostridium</taxon>
    </lineage>
</organism>
<dbReference type="PROSITE" id="PS51677">
    <property type="entry name" value="NODB"/>
    <property type="match status" value="1"/>
</dbReference>
<dbReference type="GO" id="GO:0016810">
    <property type="term" value="F:hydrolase activity, acting on carbon-nitrogen (but not peptide) bonds"/>
    <property type="evidence" value="ECO:0007669"/>
    <property type="project" value="InterPro"/>
</dbReference>
<dbReference type="InterPro" id="IPR050248">
    <property type="entry name" value="Polysacc_deacetylase_ArnD"/>
</dbReference>
<dbReference type="Gene3D" id="3.20.20.370">
    <property type="entry name" value="Glycoside hydrolase/deacetylase"/>
    <property type="match status" value="1"/>
</dbReference>
<evidence type="ECO:0000313" key="4">
    <source>
        <dbReference type="Proteomes" id="UP000481872"/>
    </source>
</evidence>
<dbReference type="Proteomes" id="UP000481872">
    <property type="component" value="Unassembled WGS sequence"/>
</dbReference>
<keyword evidence="1" id="KW-0472">Membrane</keyword>
<dbReference type="PANTHER" id="PTHR10587">
    <property type="entry name" value="GLYCOSYL TRANSFERASE-RELATED"/>
    <property type="match status" value="1"/>
</dbReference>
<feature type="transmembrane region" description="Helical" evidence="1">
    <location>
        <begin position="6"/>
        <end position="25"/>
    </location>
</feature>
<name>A0A6M0H745_9CLOT</name>
<gene>
    <name evidence="3" type="ORF">G3M99_15230</name>
</gene>
<keyword evidence="1" id="KW-0812">Transmembrane</keyword>
<dbReference type="InterPro" id="IPR011330">
    <property type="entry name" value="Glyco_hydro/deAcase_b/a-brl"/>
</dbReference>
<feature type="domain" description="NodB homology" evidence="2">
    <location>
        <begin position="83"/>
        <end position="277"/>
    </location>
</feature>
<evidence type="ECO:0000259" key="2">
    <source>
        <dbReference type="PROSITE" id="PS51677"/>
    </source>
</evidence>
<accession>A0A6M0H745</accession>
<dbReference type="GO" id="GO:0005975">
    <property type="term" value="P:carbohydrate metabolic process"/>
    <property type="evidence" value="ECO:0007669"/>
    <property type="project" value="InterPro"/>
</dbReference>